<dbReference type="PANTHER" id="PTHR46797">
    <property type="entry name" value="HTH-TYPE TRANSCRIPTIONAL REGULATOR"/>
    <property type="match status" value="1"/>
</dbReference>
<dbReference type="InterPro" id="IPR010982">
    <property type="entry name" value="Lambda_DNA-bd_dom_sf"/>
</dbReference>
<evidence type="ECO:0000313" key="3">
    <source>
        <dbReference type="EMBL" id="HAC9723340.1"/>
    </source>
</evidence>
<evidence type="ECO:0000256" key="1">
    <source>
        <dbReference type="ARBA" id="ARBA00023125"/>
    </source>
</evidence>
<dbReference type="SMART" id="SM00530">
    <property type="entry name" value="HTH_XRE"/>
    <property type="match status" value="1"/>
</dbReference>
<reference evidence="3" key="1">
    <citation type="journal article" date="2018" name="Genome Biol.">
        <title>SKESA: strategic k-mer extension for scrupulous assemblies.</title>
        <authorList>
            <person name="Souvorov A."/>
            <person name="Agarwala R."/>
            <person name="Lipman D.J."/>
        </authorList>
    </citation>
    <scope>NUCLEOTIDE SEQUENCE</scope>
    <source>
        <strain evidence="3">S03591-16</strain>
    </source>
</reference>
<dbReference type="EMBL" id="DAANGF010000092">
    <property type="protein sequence ID" value="HAC9723340.1"/>
    <property type="molecule type" value="Genomic_DNA"/>
</dbReference>
<protein>
    <submittedName>
        <fullName evidence="3">XRE family transcriptional regulator</fullName>
    </submittedName>
</protein>
<evidence type="ECO:0000259" key="2">
    <source>
        <dbReference type="PROSITE" id="PS50943"/>
    </source>
</evidence>
<dbReference type="GO" id="GO:0003677">
    <property type="term" value="F:DNA binding"/>
    <property type="evidence" value="ECO:0007669"/>
    <property type="project" value="UniProtKB-KW"/>
</dbReference>
<proteinExistence type="predicted"/>
<comment type="caution">
    <text evidence="3">The sequence shown here is derived from an EMBL/GenBank/DDBJ whole genome shotgun (WGS) entry which is preliminary data.</text>
</comment>
<sequence length="121" mass="13256">MNIGNRVRQLRRAKNMKIAELAEAIGVDAANISRLETGKQKQFTEQTLSRLADCLGVDIAELFTSDPKGNTVCKHSDMRKDSANVKDLFRIEILDVSASAGNGLIQGGDVIDVIHAIEYNK</sequence>
<dbReference type="InterPro" id="IPR050807">
    <property type="entry name" value="TransReg_Diox_bact_type"/>
</dbReference>
<keyword evidence="1" id="KW-0238">DNA-binding</keyword>
<organism evidence="3">
    <name type="scientific">Salmonella typhimurium</name>
    <dbReference type="NCBI Taxonomy" id="90371"/>
    <lineage>
        <taxon>Bacteria</taxon>
        <taxon>Pseudomonadati</taxon>
        <taxon>Pseudomonadota</taxon>
        <taxon>Gammaproteobacteria</taxon>
        <taxon>Enterobacterales</taxon>
        <taxon>Enterobacteriaceae</taxon>
        <taxon>Salmonella</taxon>
    </lineage>
</organism>
<name>A0A634RSX2_SALTM</name>
<accession>A0A634RSX2</accession>
<feature type="domain" description="HTH cro/C1-type" evidence="2">
    <location>
        <begin position="7"/>
        <end position="62"/>
    </location>
</feature>
<dbReference type="Gene3D" id="1.10.260.40">
    <property type="entry name" value="lambda repressor-like DNA-binding domains"/>
    <property type="match status" value="1"/>
</dbReference>
<dbReference type="GO" id="GO:0003700">
    <property type="term" value="F:DNA-binding transcription factor activity"/>
    <property type="evidence" value="ECO:0007669"/>
    <property type="project" value="TreeGrafter"/>
</dbReference>
<dbReference type="GO" id="GO:0005829">
    <property type="term" value="C:cytosol"/>
    <property type="evidence" value="ECO:0007669"/>
    <property type="project" value="TreeGrafter"/>
</dbReference>
<dbReference type="AlphaFoldDB" id="A0A634RSX2"/>
<gene>
    <name evidence="3" type="ORF">G0K58_25135</name>
</gene>
<dbReference type="CDD" id="cd00093">
    <property type="entry name" value="HTH_XRE"/>
    <property type="match status" value="1"/>
</dbReference>
<dbReference type="PROSITE" id="PS50943">
    <property type="entry name" value="HTH_CROC1"/>
    <property type="match status" value="1"/>
</dbReference>
<reference evidence="3" key="2">
    <citation type="submission" date="2019-01" db="EMBL/GenBank/DDBJ databases">
        <authorList>
            <consortium name="NCBI Pathogen Detection Project"/>
        </authorList>
    </citation>
    <scope>NUCLEOTIDE SEQUENCE</scope>
    <source>
        <strain evidence="3">S03591-16</strain>
    </source>
</reference>
<dbReference type="PANTHER" id="PTHR46797:SF1">
    <property type="entry name" value="METHYLPHOSPHONATE SYNTHASE"/>
    <property type="match status" value="1"/>
</dbReference>
<dbReference type="Pfam" id="PF13560">
    <property type="entry name" value="HTH_31"/>
    <property type="match status" value="1"/>
</dbReference>
<feature type="non-terminal residue" evidence="3">
    <location>
        <position position="121"/>
    </location>
</feature>
<dbReference type="SUPFAM" id="SSF47413">
    <property type="entry name" value="lambda repressor-like DNA-binding domains"/>
    <property type="match status" value="1"/>
</dbReference>
<dbReference type="InterPro" id="IPR001387">
    <property type="entry name" value="Cro/C1-type_HTH"/>
</dbReference>